<organism evidence="1 2">
    <name type="scientific">Araneus ventricosus</name>
    <name type="common">Orbweaver spider</name>
    <name type="synonym">Epeira ventricosa</name>
    <dbReference type="NCBI Taxonomy" id="182803"/>
    <lineage>
        <taxon>Eukaryota</taxon>
        <taxon>Metazoa</taxon>
        <taxon>Ecdysozoa</taxon>
        <taxon>Arthropoda</taxon>
        <taxon>Chelicerata</taxon>
        <taxon>Arachnida</taxon>
        <taxon>Araneae</taxon>
        <taxon>Araneomorphae</taxon>
        <taxon>Entelegynae</taxon>
        <taxon>Araneoidea</taxon>
        <taxon>Araneidae</taxon>
        <taxon>Araneus</taxon>
    </lineage>
</organism>
<evidence type="ECO:0000313" key="2">
    <source>
        <dbReference type="Proteomes" id="UP000499080"/>
    </source>
</evidence>
<protein>
    <submittedName>
        <fullName evidence="1">Uncharacterized protein</fullName>
    </submittedName>
</protein>
<comment type="caution">
    <text evidence="1">The sequence shown here is derived from an EMBL/GenBank/DDBJ whole genome shotgun (WGS) entry which is preliminary data.</text>
</comment>
<accession>A0A4Y2EXJ1</accession>
<evidence type="ECO:0000313" key="1">
    <source>
        <dbReference type="EMBL" id="GBM33943.1"/>
    </source>
</evidence>
<keyword evidence="2" id="KW-1185">Reference proteome</keyword>
<name>A0A4Y2EXJ1_ARAVE</name>
<gene>
    <name evidence="1" type="ORF">AVEN_79835_1</name>
</gene>
<dbReference type="AlphaFoldDB" id="A0A4Y2EXJ1"/>
<reference evidence="1 2" key="1">
    <citation type="journal article" date="2019" name="Sci. Rep.">
        <title>Orb-weaving spider Araneus ventricosus genome elucidates the spidroin gene catalogue.</title>
        <authorList>
            <person name="Kono N."/>
            <person name="Nakamura H."/>
            <person name="Ohtoshi R."/>
            <person name="Moran D.A.P."/>
            <person name="Shinohara A."/>
            <person name="Yoshida Y."/>
            <person name="Fujiwara M."/>
            <person name="Mori M."/>
            <person name="Tomita M."/>
            <person name="Arakawa K."/>
        </authorList>
    </citation>
    <scope>NUCLEOTIDE SEQUENCE [LARGE SCALE GENOMIC DNA]</scope>
</reference>
<dbReference type="Proteomes" id="UP000499080">
    <property type="component" value="Unassembled WGS sequence"/>
</dbReference>
<dbReference type="EMBL" id="BGPR01000746">
    <property type="protein sequence ID" value="GBM33943.1"/>
    <property type="molecule type" value="Genomic_DNA"/>
</dbReference>
<proteinExistence type="predicted"/>
<sequence length="80" mass="8955">MRPEYRTSWVVKIESAPTSFDLCSPAGWGCFSASHQVKPPDNFGQIGVFGLLAIILCSHHEYVDEMRRIRSGFSLLLGLQ</sequence>